<gene>
    <name evidence="1" type="ORF">GCM10023323_21850</name>
</gene>
<keyword evidence="2" id="KW-1185">Reference proteome</keyword>
<protein>
    <recommendedName>
        <fullName evidence="3">Asparaginase</fullName>
    </recommendedName>
</protein>
<reference evidence="2" key="1">
    <citation type="journal article" date="2019" name="Int. J. Syst. Evol. Microbiol.">
        <title>The Global Catalogue of Microorganisms (GCM) 10K type strain sequencing project: providing services to taxonomists for standard genome sequencing and annotation.</title>
        <authorList>
            <consortium name="The Broad Institute Genomics Platform"/>
            <consortium name="The Broad Institute Genome Sequencing Center for Infectious Disease"/>
            <person name="Wu L."/>
            <person name="Ma J."/>
        </authorList>
    </citation>
    <scope>NUCLEOTIDE SEQUENCE [LARGE SCALE GENOMIC DNA]</scope>
    <source>
        <strain evidence="2">JCM 18306</strain>
    </source>
</reference>
<evidence type="ECO:0008006" key="3">
    <source>
        <dbReference type="Google" id="ProtNLM"/>
    </source>
</evidence>
<evidence type="ECO:0000313" key="1">
    <source>
        <dbReference type="EMBL" id="GAA5207220.1"/>
    </source>
</evidence>
<dbReference type="EMBL" id="BAABJR010000005">
    <property type="protein sequence ID" value="GAA5207220.1"/>
    <property type="molecule type" value="Genomic_DNA"/>
</dbReference>
<accession>A0ABP9T1V0</accession>
<dbReference type="Proteomes" id="UP001499878">
    <property type="component" value="Unassembled WGS sequence"/>
</dbReference>
<comment type="caution">
    <text evidence="1">The sequence shown here is derived from an EMBL/GenBank/DDBJ whole genome shotgun (WGS) entry which is preliminary data.</text>
</comment>
<evidence type="ECO:0000313" key="2">
    <source>
        <dbReference type="Proteomes" id="UP001499878"/>
    </source>
</evidence>
<sequence length="49" mass="4867">MWDGFRALVVVDAGRVVCAAGAAPIAASSPKVVAWAVQLLAATALDGVT</sequence>
<name>A0ABP9T1V0_9ACTN</name>
<organism evidence="1 2">
    <name type="scientific">Streptomyces thinghirensis</name>
    <dbReference type="NCBI Taxonomy" id="551547"/>
    <lineage>
        <taxon>Bacteria</taxon>
        <taxon>Bacillati</taxon>
        <taxon>Actinomycetota</taxon>
        <taxon>Actinomycetes</taxon>
        <taxon>Kitasatosporales</taxon>
        <taxon>Streptomycetaceae</taxon>
        <taxon>Streptomyces</taxon>
    </lineage>
</organism>
<proteinExistence type="predicted"/>